<gene>
    <name evidence="2" type="ORF">LAZ67_8001557</name>
</gene>
<evidence type="ECO:0000313" key="2">
    <source>
        <dbReference type="EMBL" id="UYV71054.1"/>
    </source>
</evidence>
<evidence type="ECO:0000313" key="3">
    <source>
        <dbReference type="Proteomes" id="UP001235939"/>
    </source>
</evidence>
<dbReference type="Proteomes" id="UP001235939">
    <property type="component" value="Chromosome 08"/>
</dbReference>
<dbReference type="EMBL" id="CP092870">
    <property type="protein sequence ID" value="UYV71054.1"/>
    <property type="molecule type" value="Genomic_DNA"/>
</dbReference>
<accession>A0ABY6KQA5</accession>
<feature type="region of interest" description="Disordered" evidence="1">
    <location>
        <begin position="1"/>
        <end position="44"/>
    </location>
</feature>
<protein>
    <submittedName>
        <fullName evidence="2">Uncharacterized protein</fullName>
    </submittedName>
</protein>
<proteinExistence type="predicted"/>
<feature type="compositionally biased region" description="Basic and acidic residues" evidence="1">
    <location>
        <begin position="1"/>
        <end position="23"/>
    </location>
</feature>
<organism evidence="2 3">
    <name type="scientific">Cordylochernes scorpioides</name>
    <dbReference type="NCBI Taxonomy" id="51811"/>
    <lineage>
        <taxon>Eukaryota</taxon>
        <taxon>Metazoa</taxon>
        <taxon>Ecdysozoa</taxon>
        <taxon>Arthropoda</taxon>
        <taxon>Chelicerata</taxon>
        <taxon>Arachnida</taxon>
        <taxon>Pseudoscorpiones</taxon>
        <taxon>Cheliferoidea</taxon>
        <taxon>Chernetidae</taxon>
        <taxon>Cordylochernes</taxon>
    </lineage>
</organism>
<reference evidence="2 3" key="1">
    <citation type="submission" date="2022-01" db="EMBL/GenBank/DDBJ databases">
        <title>A chromosomal length assembly of Cordylochernes scorpioides.</title>
        <authorList>
            <person name="Zeh D."/>
            <person name="Zeh J."/>
        </authorList>
    </citation>
    <scope>NUCLEOTIDE SEQUENCE [LARGE SCALE GENOMIC DNA]</scope>
    <source>
        <strain evidence="2">IN4F17</strain>
        <tissue evidence="2">Whole Body</tissue>
    </source>
</reference>
<keyword evidence="3" id="KW-1185">Reference proteome</keyword>
<name>A0ABY6KQA5_9ARAC</name>
<evidence type="ECO:0000256" key="1">
    <source>
        <dbReference type="SAM" id="MobiDB-lite"/>
    </source>
</evidence>
<feature type="region of interest" description="Disordered" evidence="1">
    <location>
        <begin position="63"/>
        <end position="85"/>
    </location>
</feature>
<sequence>MVETRSGKMQDPAQERIKAEEFAKPQPEVTYEVEPVDPSPRSRKAKDIVHVIRMKPYLDPEEQNSILLGNTSRDRFPSRTRAETS</sequence>
<feature type="compositionally biased region" description="Basic and acidic residues" evidence="1">
    <location>
        <begin position="72"/>
        <end position="85"/>
    </location>
</feature>